<feature type="non-terminal residue" evidence="3">
    <location>
        <position position="1"/>
    </location>
</feature>
<feature type="region of interest" description="Disordered" evidence="1">
    <location>
        <begin position="32"/>
        <end position="65"/>
    </location>
</feature>
<reference evidence="3" key="1">
    <citation type="submission" date="2020-05" db="EMBL/GenBank/DDBJ databases">
        <title>Phylogenomic resolution of chytrid fungi.</title>
        <authorList>
            <person name="Stajich J.E."/>
            <person name="Amses K."/>
            <person name="Simmons R."/>
            <person name="Seto K."/>
            <person name="Myers J."/>
            <person name="Bonds A."/>
            <person name="Quandt C.A."/>
            <person name="Barry K."/>
            <person name="Liu P."/>
            <person name="Grigoriev I."/>
            <person name="Longcore J.E."/>
            <person name="James T.Y."/>
        </authorList>
    </citation>
    <scope>NUCLEOTIDE SEQUENCE</scope>
    <source>
        <strain evidence="3">JEL0476</strain>
    </source>
</reference>
<evidence type="ECO:0000256" key="2">
    <source>
        <dbReference type="SAM" id="SignalP"/>
    </source>
</evidence>
<dbReference type="EMBL" id="JADGJW010001151">
    <property type="protein sequence ID" value="KAJ3206111.1"/>
    <property type="molecule type" value="Genomic_DNA"/>
</dbReference>
<keyword evidence="2" id="KW-0732">Signal</keyword>
<protein>
    <submittedName>
        <fullName evidence="3">Uncharacterized protein</fullName>
    </submittedName>
</protein>
<evidence type="ECO:0000256" key="1">
    <source>
        <dbReference type="SAM" id="MobiDB-lite"/>
    </source>
</evidence>
<dbReference type="Proteomes" id="UP001211065">
    <property type="component" value="Unassembled WGS sequence"/>
</dbReference>
<proteinExistence type="predicted"/>
<comment type="caution">
    <text evidence="3">The sequence shown here is derived from an EMBL/GenBank/DDBJ whole genome shotgun (WGS) entry which is preliminary data.</text>
</comment>
<feature type="compositionally biased region" description="Low complexity" evidence="1">
    <location>
        <begin position="40"/>
        <end position="60"/>
    </location>
</feature>
<dbReference type="AlphaFoldDB" id="A0AAD5TUJ5"/>
<name>A0AAD5TUJ5_9FUNG</name>
<keyword evidence="4" id="KW-1185">Reference proteome</keyword>
<organism evidence="3 4">
    <name type="scientific">Clydaea vesicula</name>
    <dbReference type="NCBI Taxonomy" id="447962"/>
    <lineage>
        <taxon>Eukaryota</taxon>
        <taxon>Fungi</taxon>
        <taxon>Fungi incertae sedis</taxon>
        <taxon>Chytridiomycota</taxon>
        <taxon>Chytridiomycota incertae sedis</taxon>
        <taxon>Chytridiomycetes</taxon>
        <taxon>Lobulomycetales</taxon>
        <taxon>Lobulomycetaceae</taxon>
        <taxon>Clydaea</taxon>
    </lineage>
</organism>
<sequence length="81" mass="8431">TIKKIKINMKFIANLLTVASMFIALNAAPMPGGGKTTQDNSNTIQGNSNSNNNVSIGNNQASSTGAEVGIPINVNFPLPFP</sequence>
<evidence type="ECO:0000313" key="3">
    <source>
        <dbReference type="EMBL" id="KAJ3206111.1"/>
    </source>
</evidence>
<gene>
    <name evidence="3" type="ORF">HK099_000624</name>
</gene>
<accession>A0AAD5TUJ5</accession>
<feature type="chain" id="PRO_5042246949" evidence="2">
    <location>
        <begin position="28"/>
        <end position="81"/>
    </location>
</feature>
<evidence type="ECO:0000313" key="4">
    <source>
        <dbReference type="Proteomes" id="UP001211065"/>
    </source>
</evidence>
<feature type="signal peptide" evidence="2">
    <location>
        <begin position="1"/>
        <end position="27"/>
    </location>
</feature>